<keyword evidence="2" id="KW-1185">Reference proteome</keyword>
<sequence>MLVYFVTNLKEINMEATCKNCNHWEHEAPAVQNRENFGECEVLSESGMKYVLPVLQNQSASGSTEFLTEASFGCNHFSPGQA</sequence>
<dbReference type="AlphaFoldDB" id="A0A2S6I2V9"/>
<protein>
    <submittedName>
        <fullName evidence="1">Uncharacterized protein</fullName>
    </submittedName>
</protein>
<organism evidence="1 2">
    <name type="scientific">Neolewinella xylanilytica</name>
    <dbReference type="NCBI Taxonomy" id="1514080"/>
    <lineage>
        <taxon>Bacteria</taxon>
        <taxon>Pseudomonadati</taxon>
        <taxon>Bacteroidota</taxon>
        <taxon>Saprospiria</taxon>
        <taxon>Saprospirales</taxon>
        <taxon>Lewinellaceae</taxon>
        <taxon>Neolewinella</taxon>
    </lineage>
</organism>
<accession>A0A2S6I2V9</accession>
<dbReference type="EMBL" id="PTJC01000006">
    <property type="protein sequence ID" value="PPK85411.1"/>
    <property type="molecule type" value="Genomic_DNA"/>
</dbReference>
<gene>
    <name evidence="1" type="ORF">CLV84_2307</name>
</gene>
<comment type="caution">
    <text evidence="1">The sequence shown here is derived from an EMBL/GenBank/DDBJ whole genome shotgun (WGS) entry which is preliminary data.</text>
</comment>
<name>A0A2S6I2V9_9BACT</name>
<dbReference type="Proteomes" id="UP000237662">
    <property type="component" value="Unassembled WGS sequence"/>
</dbReference>
<reference evidence="1 2" key="1">
    <citation type="submission" date="2018-02" db="EMBL/GenBank/DDBJ databases">
        <title>Genomic Encyclopedia of Archaeal and Bacterial Type Strains, Phase II (KMG-II): from individual species to whole genera.</title>
        <authorList>
            <person name="Goeker M."/>
        </authorList>
    </citation>
    <scope>NUCLEOTIDE SEQUENCE [LARGE SCALE GENOMIC DNA]</scope>
    <source>
        <strain evidence="1 2">DSM 29526</strain>
    </source>
</reference>
<proteinExistence type="predicted"/>
<evidence type="ECO:0000313" key="2">
    <source>
        <dbReference type="Proteomes" id="UP000237662"/>
    </source>
</evidence>
<evidence type="ECO:0000313" key="1">
    <source>
        <dbReference type="EMBL" id="PPK85411.1"/>
    </source>
</evidence>